<gene>
    <name evidence="1" type="ORF">EV199_1137</name>
</gene>
<dbReference type="AlphaFoldDB" id="A0A4Q7N2T7"/>
<sequence>MIARRDFLFFFIPDSPGIPITRWIFKKYNMKKWKTILCISFLSVIISLPVFAQPTNSRGWYDRKDVENVDVGWMTKLTFKEPSKPFAQHGWTYPANQTDVTQKIITWMQQTFTCKGLLGEPKLTLLAPPPPLPGEPEKENKKALPNTYGAFVRFHHNLVKTSTKKFWPMYGNLSNINVDILANNVELISRQMIFLSTADEYYCVMPKYNIGMKGEFDKDHNENMASYRNFSNSPNLKKYEHYLIPGQSLSGNGAFYAVIMTKDGSPLPFEQVTINELISKLENRLPYMYKVAMNQDRKMENMLEKAKRGIQILKDNYKNNLNDYAYLASLNTPIDVIDLANLEPGKNVYWLSTEAETKKNRDYTAVNWPLLRLKKGVKQSCATSGPQWIIFRMDAVINQSDAGNIELMDNFVNRFNYDYVYNYFFGKDKVIEPYKPLAFVSNEEKANSQSATELSDEAKKNANDRSIAFFEDFSAVPSGAAPPHWNTERSYGTGGMVSVTELKDMPGKWLKLKRNASPKTFTPVSGDFEISYDLLVHKGDVPWGTPGMQLQLMFSAGQSEKKYSVDVSPGDMNRKDAAGWIMLMLGGSACKLGNYYSVPDFTGSKPVNQVRITMRKKGESITVLSNNNKVYDCATAFSAGMELKKINFEVNEKNVYYISNIKLKKM</sequence>
<dbReference type="Proteomes" id="UP000293874">
    <property type="component" value="Unassembled WGS sequence"/>
</dbReference>
<comment type="caution">
    <text evidence="1">The sequence shown here is derived from an EMBL/GenBank/DDBJ whole genome shotgun (WGS) entry which is preliminary data.</text>
</comment>
<name>A0A4Q7N2T7_9BACT</name>
<keyword evidence="2" id="KW-1185">Reference proteome</keyword>
<organism evidence="1 2">
    <name type="scientific">Pseudobacter ginsenosidimutans</name>
    <dbReference type="NCBI Taxonomy" id="661488"/>
    <lineage>
        <taxon>Bacteria</taxon>
        <taxon>Pseudomonadati</taxon>
        <taxon>Bacteroidota</taxon>
        <taxon>Chitinophagia</taxon>
        <taxon>Chitinophagales</taxon>
        <taxon>Chitinophagaceae</taxon>
        <taxon>Pseudobacter</taxon>
    </lineage>
</organism>
<evidence type="ECO:0000313" key="1">
    <source>
        <dbReference type="EMBL" id="RZS75274.1"/>
    </source>
</evidence>
<reference evidence="1 2" key="1">
    <citation type="submission" date="2019-02" db="EMBL/GenBank/DDBJ databases">
        <title>Genomic Encyclopedia of Type Strains, Phase IV (KMG-IV): sequencing the most valuable type-strain genomes for metagenomic binning, comparative biology and taxonomic classification.</title>
        <authorList>
            <person name="Goeker M."/>
        </authorList>
    </citation>
    <scope>NUCLEOTIDE SEQUENCE [LARGE SCALE GENOMIC DNA]</scope>
    <source>
        <strain evidence="1 2">DSM 18116</strain>
    </source>
</reference>
<evidence type="ECO:0000313" key="2">
    <source>
        <dbReference type="Proteomes" id="UP000293874"/>
    </source>
</evidence>
<protein>
    <submittedName>
        <fullName evidence="1">Uncharacterized protein</fullName>
    </submittedName>
</protein>
<dbReference type="EMBL" id="SGXA01000001">
    <property type="protein sequence ID" value="RZS75274.1"/>
    <property type="molecule type" value="Genomic_DNA"/>
</dbReference>
<proteinExistence type="predicted"/>
<accession>A0A4Q7N2T7</accession>